<proteinExistence type="predicted"/>
<dbReference type="Gene3D" id="1.20.1270.180">
    <property type="match status" value="1"/>
</dbReference>
<evidence type="ECO:0000313" key="3">
    <source>
        <dbReference type="Proteomes" id="UP000326367"/>
    </source>
</evidence>
<protein>
    <submittedName>
        <fullName evidence="2">DUF1311 domain-containing protein</fullName>
    </submittedName>
</protein>
<comment type="caution">
    <text evidence="2">The sequence shown here is derived from an EMBL/GenBank/DDBJ whole genome shotgun (WGS) entry which is preliminary data.</text>
</comment>
<evidence type="ECO:0000259" key="1">
    <source>
        <dbReference type="Pfam" id="PF07007"/>
    </source>
</evidence>
<dbReference type="InterPro" id="IPR009739">
    <property type="entry name" value="LprI-like_N"/>
</dbReference>
<evidence type="ECO:0000313" key="2">
    <source>
        <dbReference type="EMBL" id="KAA9004423.1"/>
    </source>
</evidence>
<keyword evidence="3" id="KW-1185">Reference proteome</keyword>
<reference evidence="2 3" key="1">
    <citation type="journal article" date="2020" name="Antonie Van Leeuwenhoek">
        <title>Stenotrophomonas cyclobalanopsidis sp. nov., isolated from the leaf spot disease of Cyclobalanopsis patelliformis.</title>
        <authorList>
            <person name="Bian D.R."/>
            <person name="Xue H."/>
            <person name="Piao C.G."/>
            <person name="Li Y."/>
        </authorList>
    </citation>
    <scope>NUCLEOTIDE SEQUENCE [LARGE SCALE GENOMIC DNA]</scope>
    <source>
        <strain evidence="2 3">TPQG1-4</strain>
    </source>
</reference>
<dbReference type="PROSITE" id="PS51257">
    <property type="entry name" value="PROKAR_LIPOPROTEIN"/>
    <property type="match status" value="1"/>
</dbReference>
<dbReference type="RefSeq" id="WP_150453086.1">
    <property type="nucleotide sequence ID" value="NZ_VYKI01000001.1"/>
</dbReference>
<dbReference type="EMBL" id="VYKI01000001">
    <property type="protein sequence ID" value="KAA9004423.1"/>
    <property type="molecule type" value="Genomic_DNA"/>
</dbReference>
<sequence length="270" mass="30494">MNTRQLLLLTAIASSTLTSGCTGKDGNPKELRCNREDVLTAAIESIRRTASGYTYSDYIYPPSKLDNKPLAAYSDQLGSTPITLEQVETVAASNSRDGTRQRTLRCRALLKIEIPAQVSDVMKRNQYQKMRVLDNGKGRFGDSSVYFEDFSFNAREIDGGSIKVHQSDFNGPWSLHIITTLAVNGRHLILQDALKRYHARDGELNKLWRILPKHLQATGLATQRDWITSKTDQCGTINLESDDTEDTLDRVDVIDCHIKMTETRIFEIRR</sequence>
<organism evidence="2 3">
    <name type="scientific">Stenotrophomonas cyclobalanopsidis</name>
    <dbReference type="NCBI Taxonomy" id="2771362"/>
    <lineage>
        <taxon>Bacteria</taxon>
        <taxon>Pseudomonadati</taxon>
        <taxon>Pseudomonadota</taxon>
        <taxon>Gammaproteobacteria</taxon>
        <taxon>Lysobacterales</taxon>
        <taxon>Lysobacteraceae</taxon>
        <taxon>Stenotrophomonas</taxon>
    </lineage>
</organism>
<accession>A0ABQ6T5K1</accession>
<dbReference type="Proteomes" id="UP000326367">
    <property type="component" value="Unassembled WGS sequence"/>
</dbReference>
<gene>
    <name evidence="2" type="ORF">FJU31_00815</name>
</gene>
<feature type="domain" description="Lysozyme inhibitor LprI-like N-terminal" evidence="1">
    <location>
        <begin position="193"/>
        <end position="267"/>
    </location>
</feature>
<dbReference type="Pfam" id="PF07007">
    <property type="entry name" value="LprI"/>
    <property type="match status" value="1"/>
</dbReference>
<name>A0ABQ6T5K1_9GAMM</name>